<dbReference type="EMBL" id="KN818250">
    <property type="protein sequence ID" value="KIL64301.1"/>
    <property type="molecule type" value="Genomic_DNA"/>
</dbReference>
<keyword evidence="2" id="KW-1185">Reference proteome</keyword>
<dbReference type="AlphaFoldDB" id="A0A0C2X4V6"/>
<reference evidence="1 2" key="1">
    <citation type="submission" date="2014-04" db="EMBL/GenBank/DDBJ databases">
        <title>Evolutionary Origins and Diversification of the Mycorrhizal Mutualists.</title>
        <authorList>
            <consortium name="DOE Joint Genome Institute"/>
            <consortium name="Mycorrhizal Genomics Consortium"/>
            <person name="Kohler A."/>
            <person name="Kuo A."/>
            <person name="Nagy L.G."/>
            <person name="Floudas D."/>
            <person name="Copeland A."/>
            <person name="Barry K.W."/>
            <person name="Cichocki N."/>
            <person name="Veneault-Fourrey C."/>
            <person name="LaButti K."/>
            <person name="Lindquist E.A."/>
            <person name="Lipzen A."/>
            <person name="Lundell T."/>
            <person name="Morin E."/>
            <person name="Murat C."/>
            <person name="Riley R."/>
            <person name="Ohm R."/>
            <person name="Sun H."/>
            <person name="Tunlid A."/>
            <person name="Henrissat B."/>
            <person name="Grigoriev I.V."/>
            <person name="Hibbett D.S."/>
            <person name="Martin F."/>
        </authorList>
    </citation>
    <scope>NUCLEOTIDE SEQUENCE [LARGE SCALE GENOMIC DNA]</scope>
    <source>
        <strain evidence="1 2">Koide BX008</strain>
    </source>
</reference>
<organism evidence="1 2">
    <name type="scientific">Amanita muscaria (strain Koide BX008)</name>
    <dbReference type="NCBI Taxonomy" id="946122"/>
    <lineage>
        <taxon>Eukaryota</taxon>
        <taxon>Fungi</taxon>
        <taxon>Dikarya</taxon>
        <taxon>Basidiomycota</taxon>
        <taxon>Agaricomycotina</taxon>
        <taxon>Agaricomycetes</taxon>
        <taxon>Agaricomycetidae</taxon>
        <taxon>Agaricales</taxon>
        <taxon>Pluteineae</taxon>
        <taxon>Amanitaceae</taxon>
        <taxon>Amanita</taxon>
    </lineage>
</organism>
<dbReference type="HOGENOM" id="CLU_2454237_0_0_1"/>
<dbReference type="InParanoid" id="A0A0C2X4V6"/>
<name>A0A0C2X4V6_AMAMK</name>
<sequence>MNRFTWQSVLERTPDIASFLVGAPSIAFVCTHFSFKFFSVELHLPAEHRVPTVTTPRLPNCKYTIANKINSVFRKSFIYIGRRNEALSL</sequence>
<accession>A0A0C2X4V6</accession>
<gene>
    <name evidence="1" type="ORF">M378DRAFT_592095</name>
</gene>
<evidence type="ECO:0000313" key="2">
    <source>
        <dbReference type="Proteomes" id="UP000054549"/>
    </source>
</evidence>
<evidence type="ECO:0000313" key="1">
    <source>
        <dbReference type="EMBL" id="KIL64301.1"/>
    </source>
</evidence>
<proteinExistence type="predicted"/>
<protein>
    <submittedName>
        <fullName evidence="1">Uncharacterized protein</fullName>
    </submittedName>
</protein>
<dbReference type="Proteomes" id="UP000054549">
    <property type="component" value="Unassembled WGS sequence"/>
</dbReference>